<dbReference type="GO" id="GO:0005815">
    <property type="term" value="C:microtubule organizing center"/>
    <property type="evidence" value="ECO:0007669"/>
    <property type="project" value="TreeGrafter"/>
</dbReference>
<evidence type="ECO:0000313" key="9">
    <source>
        <dbReference type="Proteomes" id="UP001214603"/>
    </source>
</evidence>
<name>A0AAF0IS24_9BASI</name>
<feature type="compositionally biased region" description="Low complexity" evidence="6">
    <location>
        <begin position="496"/>
        <end position="507"/>
    </location>
</feature>
<dbReference type="GO" id="GO:0090307">
    <property type="term" value="P:mitotic spindle assembly"/>
    <property type="evidence" value="ECO:0007669"/>
    <property type="project" value="TreeGrafter"/>
</dbReference>
<evidence type="ECO:0000313" key="8">
    <source>
        <dbReference type="EMBL" id="WFD01729.1"/>
    </source>
</evidence>
<dbReference type="AlphaFoldDB" id="A0AAF0IS24"/>
<evidence type="ECO:0000256" key="2">
    <source>
        <dbReference type="ARBA" id="ARBA00009549"/>
    </source>
</evidence>
<dbReference type="GO" id="GO:0051301">
    <property type="term" value="P:cell division"/>
    <property type="evidence" value="ECO:0007669"/>
    <property type="project" value="UniProtKB-KW"/>
</dbReference>
<feature type="region of interest" description="Disordered" evidence="6">
    <location>
        <begin position="624"/>
        <end position="831"/>
    </location>
</feature>
<dbReference type="GO" id="GO:0005876">
    <property type="term" value="C:spindle microtubule"/>
    <property type="evidence" value="ECO:0007669"/>
    <property type="project" value="TreeGrafter"/>
</dbReference>
<keyword evidence="5" id="KW-0498">Mitosis</keyword>
<protein>
    <submittedName>
        <fullName evidence="8">Suppressor of tub2 mutation</fullName>
    </submittedName>
</protein>
<evidence type="ECO:0000256" key="6">
    <source>
        <dbReference type="SAM" id="MobiDB-lite"/>
    </source>
</evidence>
<dbReference type="Proteomes" id="UP001214603">
    <property type="component" value="Chromosome 1"/>
</dbReference>
<comment type="similarity">
    <text evidence="2">Belongs to the CLASP family.</text>
</comment>
<dbReference type="Gene3D" id="1.25.10.10">
    <property type="entry name" value="Leucine-rich Repeat Variant"/>
    <property type="match status" value="3"/>
</dbReference>
<dbReference type="PANTHER" id="PTHR21567:SF9">
    <property type="entry name" value="CLIP-ASSOCIATING PROTEIN"/>
    <property type="match status" value="1"/>
</dbReference>
<dbReference type="Pfam" id="PF12348">
    <property type="entry name" value="CLASP_N"/>
    <property type="match status" value="1"/>
</dbReference>
<gene>
    <name evidence="8" type="primary">STU1</name>
    <name evidence="8" type="ORF">MOBT1_000405</name>
</gene>
<proteinExistence type="inferred from homology"/>
<dbReference type="GO" id="GO:0008017">
    <property type="term" value="F:microtubule binding"/>
    <property type="evidence" value="ECO:0007669"/>
    <property type="project" value="TreeGrafter"/>
</dbReference>
<evidence type="ECO:0000256" key="1">
    <source>
        <dbReference type="ARBA" id="ARBA00004186"/>
    </source>
</evidence>
<feature type="compositionally biased region" description="Polar residues" evidence="6">
    <location>
        <begin position="790"/>
        <end position="800"/>
    </location>
</feature>
<dbReference type="InterPro" id="IPR016024">
    <property type="entry name" value="ARM-type_fold"/>
</dbReference>
<feature type="compositionally biased region" description="Basic and acidic residues" evidence="6">
    <location>
        <begin position="697"/>
        <end position="718"/>
    </location>
</feature>
<dbReference type="SUPFAM" id="SSF48371">
    <property type="entry name" value="ARM repeat"/>
    <property type="match status" value="1"/>
</dbReference>
<accession>A0AAF0IS24</accession>
<dbReference type="InterPro" id="IPR024395">
    <property type="entry name" value="CLASP_N_dom"/>
</dbReference>
<evidence type="ECO:0000256" key="5">
    <source>
        <dbReference type="ARBA" id="ARBA00022776"/>
    </source>
</evidence>
<comment type="subcellular location">
    <subcellularLocation>
        <location evidence="1">Cytoplasm</location>
        <location evidence="1">Cytoskeleton</location>
        <location evidence="1">Spindle</location>
    </subcellularLocation>
</comment>
<dbReference type="InterPro" id="IPR011989">
    <property type="entry name" value="ARM-like"/>
</dbReference>
<organism evidence="8 9">
    <name type="scientific">Malassezia obtusa</name>
    <dbReference type="NCBI Taxonomy" id="76774"/>
    <lineage>
        <taxon>Eukaryota</taxon>
        <taxon>Fungi</taxon>
        <taxon>Dikarya</taxon>
        <taxon>Basidiomycota</taxon>
        <taxon>Ustilaginomycotina</taxon>
        <taxon>Malasseziomycetes</taxon>
        <taxon>Malasseziales</taxon>
        <taxon>Malasseziaceae</taxon>
        <taxon>Malassezia</taxon>
    </lineage>
</organism>
<keyword evidence="4" id="KW-0493">Microtubule</keyword>
<keyword evidence="5" id="KW-0131">Cell cycle</keyword>
<keyword evidence="9" id="KW-1185">Reference proteome</keyword>
<dbReference type="EMBL" id="CP119934">
    <property type="protein sequence ID" value="WFD01729.1"/>
    <property type="molecule type" value="Genomic_DNA"/>
</dbReference>
<dbReference type="PANTHER" id="PTHR21567">
    <property type="entry name" value="CLASP"/>
    <property type="match status" value="1"/>
</dbReference>
<feature type="domain" description="CLASP N-terminal" evidence="7">
    <location>
        <begin position="281"/>
        <end position="494"/>
    </location>
</feature>
<keyword evidence="3" id="KW-0132">Cell division</keyword>
<evidence type="ECO:0000256" key="3">
    <source>
        <dbReference type="ARBA" id="ARBA00022618"/>
    </source>
</evidence>
<dbReference type="GO" id="GO:0005881">
    <property type="term" value="C:cytoplasmic microtubule"/>
    <property type="evidence" value="ECO:0007669"/>
    <property type="project" value="TreeGrafter"/>
</dbReference>
<evidence type="ECO:0000256" key="4">
    <source>
        <dbReference type="ARBA" id="ARBA00022701"/>
    </source>
</evidence>
<dbReference type="GO" id="GO:1990023">
    <property type="term" value="C:mitotic spindle midzone"/>
    <property type="evidence" value="ECO:0007669"/>
    <property type="project" value="TreeGrafter"/>
</dbReference>
<evidence type="ECO:0000259" key="7">
    <source>
        <dbReference type="Pfam" id="PF12348"/>
    </source>
</evidence>
<feature type="region of interest" description="Disordered" evidence="6">
    <location>
        <begin position="492"/>
        <end position="581"/>
    </location>
</feature>
<sequence length="1068" mass="111050">MADAPLVEAVERAHDAAQRTHAIEALYTHWNTHGVRRPLTQVADVDVGALALLAPLRSAAPAVAVAACTALDALLQAPRTTRNTLTLVRSVAPAVLERTGDLHEKVARAAQPLLARLADAAYAEHDRGVREADAPHTAWERVVRDALAASAPRVRTHLLTLLPAVKARWPRMQVHPLLPALVDAVQAADGGVRAAARDAIATLWAAAPPAARSDLRDALDGAGVRAATRDALLADVDAARAPAPAPGGPACPRALADVPLDDVRDVRVYARHDLDTLFASAPFDGKETELNWQPRERVLLAVRGALKAGVPAELVPALVAHVRAFQEPVLKALASLRTTLALHAIHLVRQLALAHGAALEPTLDAWFVALVRMAGITKKLVASASQAAAATILGTVPVRAVHWHALQLGMGDKSAATRVHMCKHLGVVLAAQRRAALEAHGGLDAARQLLERALGDASAEVRSAAREAFAAFHAQWPTHAARVLETLPPAARKQTAAALQPEAKPAARSGPSSSVLAAKQAALHAHSPRLDERRPRASVWHPSLAEHASPARSDTSSDLLHGSPWRGAPATPETPRPRLQPNIAFASGDVTFSPPLERLSAEAQRAAHDATASASQLSGMVAQLRGEPSGAGGSAGPDAARGAPGEGGPVDAAAAGASERVEMHEGTSGPAEVHEGALGPTETPGEAPGAPKEEEDGVPKAPKEEEDRVPEAPKKEEDGVPEASQGEQVETQEAPKAEPVETTEGVEAPIEPTGPAEASTEPRAPPEVSTESQGPAEDSMESRAPAEPESNGSAKASTEPQAPAGPTEAAHALEAPDGAASPPGAPPAQSPAARYFLSRVAREDALAGPTPLATGLERLADASADVPTLRDVARRLAEPPAPWPVAPAAVLHGVQTYVRTPPADDVWALALIVAYRLVVHAYSVLQTHGLELAWLALVFDVQQAPRSGHALAHGASRAMLEAWAAAADPVLACDALRTAASAAEAAAVQTLAMHALGRLLARMPRAVLEDELPRTGAWVREALADAHPSVRRAAIGALVDAAGVVRDVPALARLVSLTRTQTSLLELT</sequence>
<reference evidence="8" key="1">
    <citation type="submission" date="2023-03" db="EMBL/GenBank/DDBJ databases">
        <title>Mating type loci evolution in Malassezia.</title>
        <authorList>
            <person name="Coelho M.A."/>
        </authorList>
    </citation>
    <scope>NUCLEOTIDE SEQUENCE</scope>
    <source>
        <strain evidence="8">CBS 7876</strain>
    </source>
</reference>